<reference evidence="2" key="1">
    <citation type="submission" date="2019-11" db="EMBL/GenBank/DDBJ databases">
        <title>Description of Pedobacter sp. LMG 31464T.</title>
        <authorList>
            <person name="Carlier A."/>
            <person name="Qi S."/>
            <person name="Vandamme P."/>
        </authorList>
    </citation>
    <scope>NUCLEOTIDE SEQUENCE</scope>
    <source>
        <strain evidence="2">LMG 31464</strain>
    </source>
</reference>
<dbReference type="Proteomes" id="UP000601055">
    <property type="component" value="Unassembled WGS sequence"/>
</dbReference>
<keyword evidence="1" id="KW-0732">Signal</keyword>
<evidence type="ECO:0000256" key="1">
    <source>
        <dbReference type="SAM" id="SignalP"/>
    </source>
</evidence>
<evidence type="ECO:0000313" key="3">
    <source>
        <dbReference type="Proteomes" id="UP000601055"/>
    </source>
</evidence>
<accession>A0A923DXR2</accession>
<feature type="chain" id="PRO_5037725765" evidence="1">
    <location>
        <begin position="28"/>
        <end position="122"/>
    </location>
</feature>
<feature type="signal peptide" evidence="1">
    <location>
        <begin position="1"/>
        <end position="27"/>
    </location>
</feature>
<evidence type="ECO:0000313" key="2">
    <source>
        <dbReference type="EMBL" id="MBB2144590.1"/>
    </source>
</evidence>
<keyword evidence="3" id="KW-1185">Reference proteome</keyword>
<dbReference type="InterPro" id="IPR045391">
    <property type="entry name" value="DUF6520"/>
</dbReference>
<organism evidence="2 3">
    <name type="scientific">Pedobacter planticolens</name>
    <dbReference type="NCBI Taxonomy" id="2679964"/>
    <lineage>
        <taxon>Bacteria</taxon>
        <taxon>Pseudomonadati</taxon>
        <taxon>Bacteroidota</taxon>
        <taxon>Sphingobacteriia</taxon>
        <taxon>Sphingobacteriales</taxon>
        <taxon>Sphingobacteriaceae</taxon>
        <taxon>Pedobacter</taxon>
    </lineage>
</organism>
<dbReference type="Pfam" id="PF20130">
    <property type="entry name" value="DUF6520"/>
    <property type="match status" value="1"/>
</dbReference>
<comment type="caution">
    <text evidence="2">The sequence shown here is derived from an EMBL/GenBank/DDBJ whole genome shotgun (WGS) entry which is preliminary data.</text>
</comment>
<dbReference type="AlphaFoldDB" id="A0A923DXR2"/>
<proteinExistence type="predicted"/>
<protein>
    <submittedName>
        <fullName evidence="2">Uncharacterized protein</fullName>
    </submittedName>
</protein>
<name>A0A923DXR2_9SPHI</name>
<gene>
    <name evidence="2" type="ORF">GM921_03780</name>
</gene>
<dbReference type="EMBL" id="WNXD01000001">
    <property type="protein sequence ID" value="MBB2144590.1"/>
    <property type="molecule type" value="Genomic_DNA"/>
</dbReference>
<sequence length="122" mass="13872">MRKLKNLLPLIAIVLGLSLAFTQSAFKFSDKKRSTQYFKYTGTTFNETNYRDIDNWEYVTDPEEVSCIGETNICVLSVDSDNLTAPGTMLEKLDDFFNTELASPNEVNDYVTDDDHIVAQQN</sequence>